<evidence type="ECO:0000313" key="2">
    <source>
        <dbReference type="Proteomes" id="UP000233551"/>
    </source>
</evidence>
<name>A0A2I0INC2_PUNGR</name>
<reference evidence="1 2" key="1">
    <citation type="submission" date="2017-11" db="EMBL/GenBank/DDBJ databases">
        <title>De-novo sequencing of pomegranate (Punica granatum L.) genome.</title>
        <authorList>
            <person name="Akparov Z."/>
            <person name="Amiraslanov A."/>
            <person name="Hajiyeva S."/>
            <person name="Abbasov M."/>
            <person name="Kaur K."/>
            <person name="Hamwieh A."/>
            <person name="Solovyev V."/>
            <person name="Salamov A."/>
            <person name="Braich B."/>
            <person name="Kosarev P."/>
            <person name="Mahmoud A."/>
            <person name="Hajiyev E."/>
            <person name="Babayeva S."/>
            <person name="Izzatullayeva V."/>
            <person name="Mammadov A."/>
            <person name="Mammadov A."/>
            <person name="Sharifova S."/>
            <person name="Ojaghi J."/>
            <person name="Eynullazada K."/>
            <person name="Bayramov B."/>
            <person name="Abdulazimova A."/>
            <person name="Shahmuradov I."/>
        </authorList>
    </citation>
    <scope>NUCLEOTIDE SEQUENCE [LARGE SCALE GENOMIC DNA]</scope>
    <source>
        <strain evidence="2">cv. AG2017</strain>
        <tissue evidence="1">Leaf</tissue>
    </source>
</reference>
<gene>
    <name evidence="1" type="ORF">CRG98_034132</name>
</gene>
<comment type="caution">
    <text evidence="1">The sequence shown here is derived from an EMBL/GenBank/DDBJ whole genome shotgun (WGS) entry which is preliminary data.</text>
</comment>
<sequence>LSEAGLGVALPESGGLRVIHLSGDGFHQLATFLSLPKTLGLREAIRRSRSLQGYALFL</sequence>
<dbReference type="Proteomes" id="UP000233551">
    <property type="component" value="Unassembled WGS sequence"/>
</dbReference>
<dbReference type="AlphaFoldDB" id="A0A2I0INC2"/>
<accession>A0A2I0INC2</accession>
<organism evidence="1 2">
    <name type="scientific">Punica granatum</name>
    <name type="common">Pomegranate</name>
    <dbReference type="NCBI Taxonomy" id="22663"/>
    <lineage>
        <taxon>Eukaryota</taxon>
        <taxon>Viridiplantae</taxon>
        <taxon>Streptophyta</taxon>
        <taxon>Embryophyta</taxon>
        <taxon>Tracheophyta</taxon>
        <taxon>Spermatophyta</taxon>
        <taxon>Magnoliopsida</taxon>
        <taxon>eudicotyledons</taxon>
        <taxon>Gunneridae</taxon>
        <taxon>Pentapetalae</taxon>
        <taxon>rosids</taxon>
        <taxon>malvids</taxon>
        <taxon>Myrtales</taxon>
        <taxon>Lythraceae</taxon>
        <taxon>Punica</taxon>
    </lineage>
</organism>
<keyword evidence="2" id="KW-1185">Reference proteome</keyword>
<evidence type="ECO:0000313" key="1">
    <source>
        <dbReference type="EMBL" id="PKI45477.1"/>
    </source>
</evidence>
<proteinExistence type="predicted"/>
<dbReference type="EMBL" id="PGOL01002716">
    <property type="protein sequence ID" value="PKI45477.1"/>
    <property type="molecule type" value="Genomic_DNA"/>
</dbReference>
<feature type="non-terminal residue" evidence="1">
    <location>
        <position position="1"/>
    </location>
</feature>
<protein>
    <submittedName>
        <fullName evidence="1">Uncharacterized protein</fullName>
    </submittedName>
</protein>